<sequence length="85" mass="9651">MIDITRRHDMPTRHAQASALAKTRVERWYADLMGDRRLACEYDGGRWRIALDGRCLADDDSFECAIHAAYAMARALSALNRTHAT</sequence>
<gene>
    <name evidence="1" type="ORF">BG61_11215</name>
</gene>
<protein>
    <submittedName>
        <fullName evidence="1">Uncharacterized protein</fullName>
    </submittedName>
</protein>
<evidence type="ECO:0000313" key="2">
    <source>
        <dbReference type="Proteomes" id="UP000027466"/>
    </source>
</evidence>
<dbReference type="EMBL" id="JFHC01000019">
    <property type="protein sequence ID" value="KDR42198.1"/>
    <property type="molecule type" value="Genomic_DNA"/>
</dbReference>
<reference evidence="1 2" key="1">
    <citation type="submission" date="2014-03" db="EMBL/GenBank/DDBJ databases">
        <title>Draft Genome Sequences of Four Burkholderia Strains.</title>
        <authorList>
            <person name="Liu X.Y."/>
            <person name="Li C.X."/>
            <person name="Xu J.H."/>
        </authorList>
    </citation>
    <scope>NUCLEOTIDE SEQUENCE [LARGE SCALE GENOMIC DNA]</scope>
    <source>
        <strain evidence="1 2">DSM 50014</strain>
    </source>
</reference>
<comment type="caution">
    <text evidence="1">The sequence shown here is derived from an EMBL/GenBank/DDBJ whole genome shotgun (WGS) entry which is preliminary data.</text>
</comment>
<evidence type="ECO:0000313" key="1">
    <source>
        <dbReference type="EMBL" id="KDR42198.1"/>
    </source>
</evidence>
<keyword evidence="2" id="KW-1185">Reference proteome</keyword>
<accession>A0A069PNG7</accession>
<dbReference type="Proteomes" id="UP000027466">
    <property type="component" value="Unassembled WGS sequence"/>
</dbReference>
<organism evidence="1 2">
    <name type="scientific">Caballeronia glathei</name>
    <dbReference type="NCBI Taxonomy" id="60547"/>
    <lineage>
        <taxon>Bacteria</taxon>
        <taxon>Pseudomonadati</taxon>
        <taxon>Pseudomonadota</taxon>
        <taxon>Betaproteobacteria</taxon>
        <taxon>Burkholderiales</taxon>
        <taxon>Burkholderiaceae</taxon>
        <taxon>Caballeronia</taxon>
    </lineage>
</organism>
<name>A0A069PNG7_9BURK</name>
<dbReference type="RefSeq" id="WP_035934559.1">
    <property type="nucleotide sequence ID" value="NZ_CADFFX010000010.1"/>
</dbReference>
<proteinExistence type="predicted"/>
<dbReference type="AlphaFoldDB" id="A0A069PNG7"/>